<evidence type="ECO:0000313" key="3">
    <source>
        <dbReference type="EMBL" id="CAD6188495.1"/>
    </source>
</evidence>
<dbReference type="EMBL" id="CAJGYM010000008">
    <property type="protein sequence ID" value="CAD6188495.1"/>
    <property type="molecule type" value="Genomic_DNA"/>
</dbReference>
<dbReference type="InterPro" id="IPR009060">
    <property type="entry name" value="UBA-like_sf"/>
</dbReference>
<protein>
    <recommendedName>
        <fullName evidence="2">CUE domain-containing protein</fullName>
    </recommendedName>
</protein>
<dbReference type="InterPro" id="IPR040192">
    <property type="entry name" value="CUEDC1"/>
</dbReference>
<reference evidence="3" key="1">
    <citation type="submission" date="2020-10" db="EMBL/GenBank/DDBJ databases">
        <authorList>
            <person name="Kikuchi T."/>
        </authorList>
    </citation>
    <scope>NUCLEOTIDE SEQUENCE</scope>
    <source>
        <strain evidence="3">NKZ352</strain>
    </source>
</reference>
<dbReference type="SUPFAM" id="SSF46934">
    <property type="entry name" value="UBA-like"/>
    <property type="match status" value="1"/>
</dbReference>
<dbReference type="InterPro" id="IPR003892">
    <property type="entry name" value="CUE"/>
</dbReference>
<feature type="domain" description="CUE" evidence="2">
    <location>
        <begin position="41"/>
        <end position="84"/>
    </location>
</feature>
<dbReference type="AlphaFoldDB" id="A0A8S1GYW4"/>
<gene>
    <name evidence="3" type="ORF">CAUJ_LOCUS4414</name>
</gene>
<keyword evidence="4" id="KW-1185">Reference proteome</keyword>
<comment type="caution">
    <text evidence="3">The sequence shown here is derived from an EMBL/GenBank/DDBJ whole genome shotgun (WGS) entry which is preliminary data.</text>
</comment>
<sequence length="227" mass="25538">MNHVQTPFFEAGHTILYTFGTRSSSEEQAKMDSNADEVLLDFETAMRDFGVMFPERSSDDIELALRRNDGDVAATIDALLTHQASRKVTIASETSAVQPKGLENLQKERKEVEKLLRENQKMLDVVCDVKKARELEDAQLALLLRHHDVCALIKREKPTAQKAVKVRPAEKERRVVEEQPRTRCPEGPVVEFPATTPTTPAEHLRHGLATVKRASRRLLSSLSTDSQ</sequence>
<evidence type="ECO:0000313" key="4">
    <source>
        <dbReference type="Proteomes" id="UP000835052"/>
    </source>
</evidence>
<dbReference type="GO" id="GO:0043130">
    <property type="term" value="F:ubiquitin binding"/>
    <property type="evidence" value="ECO:0007669"/>
    <property type="project" value="InterPro"/>
</dbReference>
<organism evidence="3 4">
    <name type="scientific">Caenorhabditis auriculariae</name>
    <dbReference type="NCBI Taxonomy" id="2777116"/>
    <lineage>
        <taxon>Eukaryota</taxon>
        <taxon>Metazoa</taxon>
        <taxon>Ecdysozoa</taxon>
        <taxon>Nematoda</taxon>
        <taxon>Chromadorea</taxon>
        <taxon>Rhabditida</taxon>
        <taxon>Rhabditina</taxon>
        <taxon>Rhabditomorpha</taxon>
        <taxon>Rhabditoidea</taxon>
        <taxon>Rhabditidae</taxon>
        <taxon>Peloderinae</taxon>
        <taxon>Caenorhabditis</taxon>
    </lineage>
</organism>
<accession>A0A8S1GYW4</accession>
<evidence type="ECO:0000259" key="2">
    <source>
        <dbReference type="PROSITE" id="PS51140"/>
    </source>
</evidence>
<dbReference type="Pfam" id="PF02845">
    <property type="entry name" value="CUE"/>
    <property type="match status" value="1"/>
</dbReference>
<name>A0A8S1GYW4_9PELO</name>
<dbReference type="Proteomes" id="UP000835052">
    <property type="component" value="Unassembled WGS sequence"/>
</dbReference>
<dbReference type="PANTHER" id="PTHR13467">
    <property type="entry name" value="CUE DOMAIN CONTAINING PROTEIN 1"/>
    <property type="match status" value="1"/>
</dbReference>
<evidence type="ECO:0000256" key="1">
    <source>
        <dbReference type="SAM" id="MobiDB-lite"/>
    </source>
</evidence>
<proteinExistence type="predicted"/>
<dbReference type="Gene3D" id="1.10.8.10">
    <property type="entry name" value="DNA helicase RuvA subunit, C-terminal domain"/>
    <property type="match status" value="1"/>
</dbReference>
<feature type="region of interest" description="Disordered" evidence="1">
    <location>
        <begin position="176"/>
        <end position="203"/>
    </location>
</feature>
<dbReference type="PANTHER" id="PTHR13467:SF3">
    <property type="entry name" value="CUE DOMAIN-CONTAINING PROTEIN 1"/>
    <property type="match status" value="1"/>
</dbReference>
<dbReference type="OrthoDB" id="5794653at2759"/>
<dbReference type="PROSITE" id="PS51140">
    <property type="entry name" value="CUE"/>
    <property type="match status" value="1"/>
</dbReference>